<feature type="domain" description="Bacteriophage Mu GpT" evidence="1">
    <location>
        <begin position="16"/>
        <end position="303"/>
    </location>
</feature>
<reference evidence="2 3" key="1">
    <citation type="submission" date="2016-10" db="EMBL/GenBank/DDBJ databases">
        <authorList>
            <person name="de Groot N.N."/>
        </authorList>
    </citation>
    <scope>NUCLEOTIDE SEQUENCE [LARGE SCALE GENOMIC DNA]</scope>
    <source>
        <strain evidence="3">DSM 938 / 37b4</strain>
    </source>
</reference>
<dbReference type="EMBL" id="FNAY01000040">
    <property type="protein sequence ID" value="SDG21516.1"/>
    <property type="molecule type" value="Genomic_DNA"/>
</dbReference>
<sequence>MPQPILRRSSMRQAIEAINASFQAVFQGAFTSAPTTYARFTEVVNSTAAVETYAWLGAIPGMREWIGERFRKNLEVEAYMLRNKLFEDTVTVPRTVIEDDQVGLFRPAIAGMAQAAAEHPERLVYQALKAGFASTCYDGQFFFDMDHPVQVNGKEVSVSNMQAGSGPAWYLLCTKRPVKPMLYQDRVKAELIIQDDAAKSDAVFNRDEFVYGTRSRGAAGYTYWQLAAASKEALTAETFKALRLGMTTLKDNEGNPLNIVPDLLIVPPELEDAANEVVGVQRTASGADNPLFKKAEVLMTPWLAS</sequence>
<gene>
    <name evidence="2" type="ORF">SAMN04244550_03601</name>
</gene>
<accession>A0A1G7SEN3</accession>
<evidence type="ECO:0000313" key="2">
    <source>
        <dbReference type="EMBL" id="SDG21516.1"/>
    </source>
</evidence>
<dbReference type="Proteomes" id="UP000183812">
    <property type="component" value="Unassembled WGS sequence"/>
</dbReference>
<evidence type="ECO:0000313" key="3">
    <source>
        <dbReference type="Proteomes" id="UP000183812"/>
    </source>
</evidence>
<dbReference type="AlphaFoldDB" id="A0A1G7SEN3"/>
<proteinExistence type="predicted"/>
<dbReference type="InterPro" id="IPR018774">
    <property type="entry name" value="Phage_Mu_GpT"/>
</dbReference>
<protein>
    <submittedName>
        <fullName evidence="2">Mu-like prophage major head subunit gpT</fullName>
    </submittedName>
</protein>
<dbReference type="RefSeq" id="WP_074556178.1">
    <property type="nucleotide sequence ID" value="NZ_CP119563.1"/>
</dbReference>
<evidence type="ECO:0000259" key="1">
    <source>
        <dbReference type="Pfam" id="PF10124"/>
    </source>
</evidence>
<organism evidence="2 3">
    <name type="scientific">Rhodobacter capsulatus</name>
    <name type="common">Rhodopseudomonas capsulata</name>
    <dbReference type="NCBI Taxonomy" id="1061"/>
    <lineage>
        <taxon>Bacteria</taxon>
        <taxon>Pseudomonadati</taxon>
        <taxon>Pseudomonadota</taxon>
        <taxon>Alphaproteobacteria</taxon>
        <taxon>Rhodobacterales</taxon>
        <taxon>Rhodobacter group</taxon>
        <taxon>Rhodobacter</taxon>
    </lineage>
</organism>
<dbReference type="Pfam" id="PF10124">
    <property type="entry name" value="Mu-like_gpT"/>
    <property type="match status" value="1"/>
</dbReference>
<name>A0A1G7SEN3_RHOCA</name>